<evidence type="ECO:0000256" key="2">
    <source>
        <dbReference type="ARBA" id="ARBA00007116"/>
    </source>
</evidence>
<dbReference type="OrthoDB" id="1618453at2759"/>
<dbReference type="EMBL" id="VRVR01000017">
    <property type="protein sequence ID" value="KAF0852778.1"/>
    <property type="molecule type" value="Genomic_DNA"/>
</dbReference>
<dbReference type="InterPro" id="IPR057268">
    <property type="entry name" value="Ribosomal_L18"/>
</dbReference>
<gene>
    <name evidence="7" type="ORF">ANDGO_06546</name>
</gene>
<organism evidence="7 8">
    <name type="scientific">Andalucia godoyi</name>
    <name type="common">Flagellate</name>
    <dbReference type="NCBI Taxonomy" id="505711"/>
    <lineage>
        <taxon>Eukaryota</taxon>
        <taxon>Discoba</taxon>
        <taxon>Jakobida</taxon>
        <taxon>Andalucina</taxon>
        <taxon>Andaluciidae</taxon>
        <taxon>Andalucia</taxon>
    </lineage>
</organism>
<dbReference type="GO" id="GO:0003735">
    <property type="term" value="F:structural constituent of ribosome"/>
    <property type="evidence" value="ECO:0007669"/>
    <property type="project" value="InterPro"/>
</dbReference>
<dbReference type="Gene3D" id="3.30.420.100">
    <property type="match status" value="1"/>
</dbReference>
<keyword evidence="3" id="KW-0963">Cytoplasm</keyword>
<dbReference type="GO" id="GO:0000027">
    <property type="term" value="P:ribosomal large subunit assembly"/>
    <property type="evidence" value="ECO:0007669"/>
    <property type="project" value="TreeGrafter"/>
</dbReference>
<dbReference type="PANTHER" id="PTHR23410:SF12">
    <property type="entry name" value="LARGE RIBOSOMAL SUBUNIT PROTEIN UL18"/>
    <property type="match status" value="1"/>
</dbReference>
<accession>A0A8K0F2B8</accession>
<keyword evidence="4 7" id="KW-0689">Ribosomal protein</keyword>
<dbReference type="Proteomes" id="UP000799049">
    <property type="component" value="Unassembled WGS sequence"/>
</dbReference>
<keyword evidence="5" id="KW-0687">Ribonucleoprotein</keyword>
<evidence type="ECO:0000256" key="4">
    <source>
        <dbReference type="ARBA" id="ARBA00022980"/>
    </source>
</evidence>
<comment type="similarity">
    <text evidence="2">Belongs to the universal ribosomal protein uL18 family.</text>
</comment>
<evidence type="ECO:0000313" key="8">
    <source>
        <dbReference type="Proteomes" id="UP000799049"/>
    </source>
</evidence>
<evidence type="ECO:0000313" key="7">
    <source>
        <dbReference type="EMBL" id="KAF0852778.1"/>
    </source>
</evidence>
<comment type="subcellular location">
    <subcellularLocation>
        <location evidence="1">Cytoplasm</location>
    </subcellularLocation>
</comment>
<dbReference type="SUPFAM" id="SSF53137">
    <property type="entry name" value="Translational machinery components"/>
    <property type="match status" value="1"/>
</dbReference>
<dbReference type="InterPro" id="IPR025607">
    <property type="entry name" value="Ribosomal_uL18_C_euk"/>
</dbReference>
<dbReference type="InterPro" id="IPR005485">
    <property type="entry name" value="Rbsml_uL18_euk_arch"/>
</dbReference>
<dbReference type="GO" id="GO:0022625">
    <property type="term" value="C:cytosolic large ribosomal subunit"/>
    <property type="evidence" value="ECO:0007669"/>
    <property type="project" value="TreeGrafter"/>
</dbReference>
<keyword evidence="8" id="KW-1185">Reference proteome</keyword>
<protein>
    <submittedName>
        <fullName evidence="7">60S large subunit ribosomal protein uL18 (RpL5)</fullName>
    </submittedName>
</protein>
<reference evidence="7" key="1">
    <citation type="submission" date="2019-09" db="EMBL/GenBank/DDBJ databases">
        <title>The Mitochondrial Proteome of the Jakobid, Andalucia godoyi, a Protist With the Most Gene-Rich and Bacteria-Like Mitochondrial Genome.</title>
        <authorList>
            <person name="Gray M.W."/>
            <person name="Burger G."/>
            <person name="Derelle R."/>
            <person name="Klimes V."/>
            <person name="Leger M."/>
            <person name="Sarrasin M."/>
            <person name="Vlcek C."/>
            <person name="Roger A.J."/>
            <person name="Elias M."/>
            <person name="Lang B.F."/>
        </authorList>
    </citation>
    <scope>NUCLEOTIDE SEQUENCE</scope>
    <source>
        <strain evidence="7">And28</strain>
    </source>
</reference>
<dbReference type="Pfam" id="PF17144">
    <property type="entry name" value="Ribosomal_L5e"/>
    <property type="match status" value="1"/>
</dbReference>
<sequence length="293" mass="33381">MVFVRAVKNKAYFKRFQTLFRRRREGKTDYYARKRLVVQEKNKFNAPKYRLVVRFTNKDIIAQIISAKIDHDEVLVAAYSHELPNYGLKFGLTNYAAAYATGLLVARRALKKLNLDKAFQGVTKVNGQFTEIADGENGRPFKAILDVGLTRTTTGNRAFGVLKGAVDGGVQIPHKEKRFPGYNKEEEKFDAAVLRKYIFGGHVAAYMKSLQSEDQERYARQFSQFIKAGIKAEDLEKTYTQVHANIRKNPDAVPTQKKTAEEYAATKKFVLSKVNRKARANRVAQIKAKYNIV</sequence>
<evidence type="ECO:0000256" key="3">
    <source>
        <dbReference type="ARBA" id="ARBA00022490"/>
    </source>
</evidence>
<evidence type="ECO:0000259" key="6">
    <source>
        <dbReference type="Pfam" id="PF14204"/>
    </source>
</evidence>
<dbReference type="Pfam" id="PF14204">
    <property type="entry name" value="Ribosomal_L18_c"/>
    <property type="match status" value="1"/>
</dbReference>
<proteinExistence type="inferred from homology"/>
<name>A0A8K0F2B8_ANDGO</name>
<dbReference type="GO" id="GO:0008097">
    <property type="term" value="F:5S rRNA binding"/>
    <property type="evidence" value="ECO:0007669"/>
    <property type="project" value="InterPro"/>
</dbReference>
<dbReference type="PANTHER" id="PTHR23410">
    <property type="entry name" value="RIBOSOMAL PROTEIN L5-RELATED"/>
    <property type="match status" value="1"/>
</dbReference>
<feature type="domain" description="Large ribosomal subunit protein uL18 C-terminal eukaryotes" evidence="6">
    <location>
        <begin position="235"/>
        <end position="290"/>
    </location>
</feature>
<dbReference type="AlphaFoldDB" id="A0A8K0F2B8"/>
<evidence type="ECO:0000256" key="1">
    <source>
        <dbReference type="ARBA" id="ARBA00004496"/>
    </source>
</evidence>
<dbReference type="HAMAP" id="MF_01337_A">
    <property type="entry name" value="Ribosomal_uL18_A"/>
    <property type="match status" value="1"/>
</dbReference>
<dbReference type="GO" id="GO:0006412">
    <property type="term" value="P:translation"/>
    <property type="evidence" value="ECO:0007669"/>
    <property type="project" value="InterPro"/>
</dbReference>
<evidence type="ECO:0000256" key="5">
    <source>
        <dbReference type="ARBA" id="ARBA00023274"/>
    </source>
</evidence>
<comment type="caution">
    <text evidence="7">The sequence shown here is derived from an EMBL/GenBank/DDBJ whole genome shotgun (WGS) entry which is preliminary data.</text>
</comment>
<dbReference type="FunFam" id="3.30.420.100:FF:000002">
    <property type="entry name" value="60S ribosomal protein L5"/>
    <property type="match status" value="1"/>
</dbReference>
<dbReference type="PRINTS" id="PR00058">
    <property type="entry name" value="RIBOSOMALL5"/>
</dbReference>
<dbReference type="CDD" id="cd00432">
    <property type="entry name" value="Ribosomal_L18_L5e"/>
    <property type="match status" value="1"/>
</dbReference>